<dbReference type="AlphaFoldDB" id="A0A9N7VCZ5"/>
<reference evidence="1" key="1">
    <citation type="submission" date="2020-03" db="EMBL/GenBank/DDBJ databases">
        <authorList>
            <person name="Weist P."/>
        </authorList>
    </citation>
    <scope>NUCLEOTIDE SEQUENCE</scope>
</reference>
<gene>
    <name evidence="1" type="ORF">PLEPLA_LOCUS34756</name>
</gene>
<keyword evidence="2" id="KW-1185">Reference proteome</keyword>
<accession>A0A9N7VCZ5</accession>
<name>A0A9N7VCZ5_PLEPL</name>
<proteinExistence type="predicted"/>
<organism evidence="1 2">
    <name type="scientific">Pleuronectes platessa</name>
    <name type="common">European plaice</name>
    <dbReference type="NCBI Taxonomy" id="8262"/>
    <lineage>
        <taxon>Eukaryota</taxon>
        <taxon>Metazoa</taxon>
        <taxon>Chordata</taxon>
        <taxon>Craniata</taxon>
        <taxon>Vertebrata</taxon>
        <taxon>Euteleostomi</taxon>
        <taxon>Actinopterygii</taxon>
        <taxon>Neopterygii</taxon>
        <taxon>Teleostei</taxon>
        <taxon>Neoteleostei</taxon>
        <taxon>Acanthomorphata</taxon>
        <taxon>Carangaria</taxon>
        <taxon>Pleuronectiformes</taxon>
        <taxon>Pleuronectoidei</taxon>
        <taxon>Pleuronectidae</taxon>
        <taxon>Pleuronectes</taxon>
    </lineage>
</organism>
<evidence type="ECO:0000313" key="1">
    <source>
        <dbReference type="EMBL" id="CAB1447059.1"/>
    </source>
</evidence>
<sequence length="115" mass="12694">MESAGGHASLVPRPRPCGLGLQGCLQDRRVLLCIPALRRGYGLQRVCWGPVTRGDLADRILIDTFGIAAQQLGSVFRGVAGAGHRGGWRRWGEVEEKEKTRGMKRVIEKRGKCER</sequence>
<dbReference type="EMBL" id="CADEAL010003935">
    <property type="protein sequence ID" value="CAB1447059.1"/>
    <property type="molecule type" value="Genomic_DNA"/>
</dbReference>
<dbReference type="Proteomes" id="UP001153269">
    <property type="component" value="Unassembled WGS sequence"/>
</dbReference>
<comment type="caution">
    <text evidence="1">The sequence shown here is derived from an EMBL/GenBank/DDBJ whole genome shotgun (WGS) entry which is preliminary data.</text>
</comment>
<protein>
    <submittedName>
        <fullName evidence="1">Uncharacterized protein</fullName>
    </submittedName>
</protein>
<evidence type="ECO:0000313" key="2">
    <source>
        <dbReference type="Proteomes" id="UP001153269"/>
    </source>
</evidence>